<dbReference type="AlphaFoldDB" id="A0A7W8FXN0"/>
<dbReference type="GO" id="GO:0009164">
    <property type="term" value="P:nucleoside catabolic process"/>
    <property type="evidence" value="ECO:0007669"/>
    <property type="project" value="InterPro"/>
</dbReference>
<dbReference type="CDD" id="cd09008">
    <property type="entry name" value="MTAN"/>
    <property type="match status" value="1"/>
</dbReference>
<dbReference type="GO" id="GO:0008930">
    <property type="term" value="F:methylthioadenosine nucleosidase activity"/>
    <property type="evidence" value="ECO:0007669"/>
    <property type="project" value="InterPro"/>
</dbReference>
<evidence type="ECO:0000256" key="3">
    <source>
        <dbReference type="ARBA" id="ARBA00022605"/>
    </source>
</evidence>
<dbReference type="PANTHER" id="PTHR46832">
    <property type="entry name" value="5'-METHYLTHIOADENOSINE/S-ADENOSYLHOMOCYSTEINE NUCLEOSIDASE"/>
    <property type="match status" value="1"/>
</dbReference>
<dbReference type="UniPathway" id="UPA00904">
    <property type="reaction ID" value="UER00871"/>
</dbReference>
<keyword evidence="7" id="KW-0326">Glycosidase</keyword>
<dbReference type="GO" id="GO:0019509">
    <property type="term" value="P:L-methionine salvage from methylthioadenosine"/>
    <property type="evidence" value="ECO:0007669"/>
    <property type="project" value="UniProtKB-UniPathway"/>
</dbReference>
<evidence type="ECO:0000259" key="6">
    <source>
        <dbReference type="Pfam" id="PF01048"/>
    </source>
</evidence>
<accession>A0A7W8FXN0</accession>
<keyword evidence="3" id="KW-0028">Amino-acid biosynthesis</keyword>
<protein>
    <recommendedName>
        <fullName evidence="2">adenosylhomocysteine nucleosidase</fullName>
        <ecNumber evidence="2">3.2.2.9</ecNumber>
    </recommendedName>
</protein>
<organism evidence="7 8">
    <name type="scientific">Faecalicoccus acidiformans</name>
    <dbReference type="NCBI Taxonomy" id="915173"/>
    <lineage>
        <taxon>Bacteria</taxon>
        <taxon>Bacillati</taxon>
        <taxon>Bacillota</taxon>
        <taxon>Erysipelotrichia</taxon>
        <taxon>Erysipelotrichales</taxon>
        <taxon>Erysipelotrichaceae</taxon>
        <taxon>Faecalicoccus</taxon>
    </lineage>
</organism>
<gene>
    <name evidence="7" type="ORF">HNQ43_001555</name>
</gene>
<dbReference type="NCBIfam" id="NF004079">
    <property type="entry name" value="PRK05584.1"/>
    <property type="match status" value="1"/>
</dbReference>
<dbReference type="InterPro" id="IPR035994">
    <property type="entry name" value="Nucleoside_phosphorylase_sf"/>
</dbReference>
<keyword evidence="4 7" id="KW-0378">Hydrolase</keyword>
<proteinExistence type="predicted"/>
<dbReference type="Gene3D" id="3.40.50.1580">
    <property type="entry name" value="Nucleoside phosphorylase domain"/>
    <property type="match status" value="1"/>
</dbReference>
<dbReference type="Proteomes" id="UP000521313">
    <property type="component" value="Unassembled WGS sequence"/>
</dbReference>
<dbReference type="NCBIfam" id="TIGR01704">
    <property type="entry name" value="MTA_SAH-Nsdase"/>
    <property type="match status" value="1"/>
</dbReference>
<dbReference type="InterPro" id="IPR000845">
    <property type="entry name" value="Nucleoside_phosphorylase_d"/>
</dbReference>
<evidence type="ECO:0000256" key="1">
    <source>
        <dbReference type="ARBA" id="ARBA00004945"/>
    </source>
</evidence>
<evidence type="ECO:0000313" key="8">
    <source>
        <dbReference type="Proteomes" id="UP000521313"/>
    </source>
</evidence>
<comment type="pathway">
    <text evidence="1">Amino-acid biosynthesis; L-methionine biosynthesis via salvage pathway; S-methyl-5-thio-alpha-D-ribose 1-phosphate from S-methyl-5'-thioadenosine (hydrolase route): step 1/2.</text>
</comment>
<evidence type="ECO:0000313" key="7">
    <source>
        <dbReference type="EMBL" id="MBB5185498.1"/>
    </source>
</evidence>
<dbReference type="SUPFAM" id="SSF53167">
    <property type="entry name" value="Purine and uridine phosphorylases"/>
    <property type="match status" value="1"/>
</dbReference>
<dbReference type="GO" id="GO:0019284">
    <property type="term" value="P:L-methionine salvage from S-adenosylmethionine"/>
    <property type="evidence" value="ECO:0007669"/>
    <property type="project" value="TreeGrafter"/>
</dbReference>
<dbReference type="EC" id="3.2.2.9" evidence="2"/>
<feature type="domain" description="Nucleoside phosphorylase" evidence="6">
    <location>
        <begin position="2"/>
        <end position="223"/>
    </location>
</feature>
<evidence type="ECO:0000256" key="4">
    <source>
        <dbReference type="ARBA" id="ARBA00022801"/>
    </source>
</evidence>
<name>A0A7W8FXN0_9FIRM</name>
<dbReference type="GO" id="GO:0008782">
    <property type="term" value="F:adenosylhomocysteine nucleosidase activity"/>
    <property type="evidence" value="ECO:0007669"/>
    <property type="project" value="UniProtKB-EC"/>
</dbReference>
<dbReference type="GO" id="GO:0005829">
    <property type="term" value="C:cytosol"/>
    <property type="evidence" value="ECO:0007669"/>
    <property type="project" value="TreeGrafter"/>
</dbReference>
<keyword evidence="5" id="KW-0486">Methionine biosynthesis</keyword>
<dbReference type="Pfam" id="PF01048">
    <property type="entry name" value="PNP_UDP_1"/>
    <property type="match status" value="1"/>
</dbReference>
<evidence type="ECO:0000256" key="5">
    <source>
        <dbReference type="ARBA" id="ARBA00023167"/>
    </source>
</evidence>
<dbReference type="RefSeq" id="WP_183376509.1">
    <property type="nucleotide sequence ID" value="NZ_JACHHD010000016.1"/>
</dbReference>
<dbReference type="PANTHER" id="PTHR46832:SF1">
    <property type="entry name" value="5'-METHYLTHIOADENOSINE_S-ADENOSYLHOMOCYSTEINE NUCLEOSIDASE"/>
    <property type="match status" value="1"/>
</dbReference>
<dbReference type="InterPro" id="IPR010049">
    <property type="entry name" value="MTA_SAH_Nsdase"/>
</dbReference>
<evidence type="ECO:0000256" key="2">
    <source>
        <dbReference type="ARBA" id="ARBA00011974"/>
    </source>
</evidence>
<dbReference type="EMBL" id="JACHHD010000016">
    <property type="protein sequence ID" value="MBB5185498.1"/>
    <property type="molecule type" value="Genomic_DNA"/>
</dbReference>
<comment type="caution">
    <text evidence="7">The sequence shown here is derived from an EMBL/GenBank/DDBJ whole genome shotgun (WGS) entry which is preliminary data.</text>
</comment>
<sequence length="225" mass="24453">MIGIIAAMDVEVQAIEKLCQIQSTKKNGLFDFVYGTCGGVDVVLCKSGVGKVGAAMVTTALCLTHDLEALINIGTAGGLKEEQDVLDIVISEDVVQADFDTTSLDGPEGLGLRYRADRDLIQKAVEAAQENEIRYHVGTIASQDLFMAKEEDFQKLIKNFPDSICSEMEAGALAQVADAFQIPFVIIRSLSDVAVHHDNPMEFSTYVQHASKQSSHLVESFLKKL</sequence>
<reference evidence="7 8" key="1">
    <citation type="submission" date="2020-08" db="EMBL/GenBank/DDBJ databases">
        <title>Genomic Encyclopedia of Type Strains, Phase IV (KMG-IV): sequencing the most valuable type-strain genomes for metagenomic binning, comparative biology and taxonomic classification.</title>
        <authorList>
            <person name="Goeker M."/>
        </authorList>
    </citation>
    <scope>NUCLEOTIDE SEQUENCE [LARGE SCALE GENOMIC DNA]</scope>
    <source>
        <strain evidence="7 8">DSM 26963</strain>
    </source>
</reference>